<feature type="domain" description="DH" evidence="4">
    <location>
        <begin position="186"/>
        <end position="366"/>
    </location>
</feature>
<gene>
    <name evidence="5" type="ORF">MATL_G00207970</name>
</gene>
<proteinExistence type="predicted"/>
<feature type="compositionally biased region" description="Acidic residues" evidence="2">
    <location>
        <begin position="632"/>
        <end position="644"/>
    </location>
</feature>
<dbReference type="GO" id="GO:0005085">
    <property type="term" value="F:guanyl-nucleotide exchange factor activity"/>
    <property type="evidence" value="ECO:0007669"/>
    <property type="project" value="InterPro"/>
</dbReference>
<feature type="compositionally biased region" description="Low complexity" evidence="2">
    <location>
        <begin position="886"/>
        <end position="904"/>
    </location>
</feature>
<feature type="region of interest" description="Disordered" evidence="2">
    <location>
        <begin position="1307"/>
        <end position="1361"/>
    </location>
</feature>
<dbReference type="PANTHER" id="PTHR45924">
    <property type="entry name" value="FI17866P1"/>
    <property type="match status" value="1"/>
</dbReference>
<evidence type="ECO:0000313" key="5">
    <source>
        <dbReference type="EMBL" id="KAG7461230.1"/>
    </source>
</evidence>
<dbReference type="EMBL" id="JAFDVH010000018">
    <property type="protein sequence ID" value="KAG7461230.1"/>
    <property type="molecule type" value="Genomic_DNA"/>
</dbReference>
<feature type="region of interest" description="Disordered" evidence="2">
    <location>
        <begin position="1484"/>
        <end position="1553"/>
    </location>
</feature>
<dbReference type="InterPro" id="IPR055251">
    <property type="entry name" value="SOS1_NGEF_PH"/>
</dbReference>
<feature type="compositionally biased region" description="Acidic residues" evidence="2">
    <location>
        <begin position="765"/>
        <end position="779"/>
    </location>
</feature>
<dbReference type="GO" id="GO:0005829">
    <property type="term" value="C:cytosol"/>
    <property type="evidence" value="ECO:0007669"/>
    <property type="project" value="UniProtKB-ARBA"/>
</dbReference>
<reference evidence="5" key="1">
    <citation type="submission" date="2021-01" db="EMBL/GenBank/DDBJ databases">
        <authorList>
            <person name="Zahm M."/>
            <person name="Roques C."/>
            <person name="Cabau C."/>
            <person name="Klopp C."/>
            <person name="Donnadieu C."/>
            <person name="Jouanno E."/>
            <person name="Lampietro C."/>
            <person name="Louis A."/>
            <person name="Herpin A."/>
            <person name="Echchiki A."/>
            <person name="Berthelot C."/>
            <person name="Parey E."/>
            <person name="Roest-Crollius H."/>
            <person name="Braasch I."/>
            <person name="Postlethwait J."/>
            <person name="Bobe J."/>
            <person name="Montfort J."/>
            <person name="Bouchez O."/>
            <person name="Begum T."/>
            <person name="Mejri S."/>
            <person name="Adams A."/>
            <person name="Chen W.-J."/>
            <person name="Guiguen Y."/>
        </authorList>
    </citation>
    <scope>NUCLEOTIDE SEQUENCE</scope>
    <source>
        <strain evidence="5">YG-15Mar2019-1</strain>
        <tissue evidence="5">Brain</tissue>
    </source>
</reference>
<comment type="caution">
    <text evidence="5">The sequence shown here is derived from an EMBL/GenBank/DDBJ whole genome shotgun (WGS) entry which is preliminary data.</text>
</comment>
<feature type="region of interest" description="Disordered" evidence="2">
    <location>
        <begin position="687"/>
        <end position="923"/>
    </location>
</feature>
<sequence length="1553" mass="170323">MSLLARTKERGWGVALRPDVTEVDVGRSVWDERSLLIGFNRRISRWFESPRLSTASVCSNERSSPAVPPDCSTSLSASPRDGERPVSLVSTLSSGSSRDGHSLYGSSAALEGTAPASGDDVDLELSPAGGAEEQQQGQAEPGGLDPRPRRPLQRNSGHTSPSRADRTRQRPLSPFAAMAPNPKLTYLDRVVMEIIETERMYVRDLRSIVEDYLAHIIDMGDLPIQPEQVCALFGNIEDIYEFNSELLQDLDMCDNDPVAIARCFVLKSEYFEIYTQYCTNYPNSVAALTDCMRNKTLAKFFRDRQAALKCSLPLGSYLLKPVQRILKYHLLLQEIAKHFDPEEEGYEVVEEAIYTMTGVAWYINDMKRKHEHAVRLQEVQSLLINWKGPDLTTYGELVLEGTFRVHRAKNERTLFLFDRVLLITKKRGEHYVYKAHISCATLMLIESAKDCLCFSVTHYKHPKQPHTMQARTVEERKLWAHHIKRLILENHLIPQKAKEAIMEMDSKYPPKFRYSPERLKKSMSGQLDDVPTAGRQGRRQSEPCKQITKVAKAILKHADSEGALPADARCGQARGSVSTLGSSLGEPEAERPSMEEDEEDPGFRRDAYERLSPSDSEEPRPERAPGTGGAEQEQEEEEEGESDKDDILMEDTQVADFASSVLAAIPCWHFRARALLSAQVTTDEEGNDIIEENGINRQNSQSSGQEDTCDTMEGRSLIEQAPTEEPPSHNSIFQSSSTEKPEQDPLSNSEPTGPISSPPYGQEATEPEADQGEDGEEMMEISPVPQQAEPKASSSGEASTTEEEDEEEEDEEDAAAEPNEPASILPPSVLDQASVIAERFTAGGRRGSLAGDEARSLGCPSPRLPSRRGSTFSLGGDAQRLNSASAEPPLGLLAPDPALLGAELRAPFPGPDSPFEADPHWRRDSTLSRQDRLLIGKIKSYYEHAEHRGASFAIKRRESLTYIPAGLVRNSVSRLNSIPKDGASPDPDSALTPAPDSDLELDPALQLDPSSDRTSHTELDKGEEVKARVDPGVGTSQDASRTAAENEEFLPSSEMIRVWQEMEKEAVGARSVPPGPTKPSEVPGTRGAGLGMPRKDQLARGASDTEHSRPPKAEAEPIAKEHVKDLKGRAVGLRQPAGLNLTRKAQEGSRATKAPAPRVIRLGSDADEELLRQDEEKAGNKVFQLARQYSQRIKNSKPMVRQRSQDSDILLSARNLPSVLEERPEREGKGKLYQALPLTVYDQVIVRELGPAAQVRSPSPGRTPSSGCSPRVLSPSRPQCRSPVSPVPAESFNWPDVRELRSMYARRGPDGAAGRSRSMPEKMGASGLGRRSSCSSCSSGTAPGGLSEVPAYRPHPPRDGAEGWTRVCRAGSLDNRLSGLHLSHLQSLQGQVSGPGYYISGQATLPNNHRVIVVEKVAEPTPPAGAAGPKEAEGEGQTGVGAEPEPEKEDEDTDGSYVQIRSPTSREKISIMAVIDRCRAYQESDEYRQREGGGAKAEPTKKCGRDKEQELSPPLSKKADDAQKSAAGKKTDSSQNGVVRNLREKFLNLGSNT</sequence>
<feature type="region of interest" description="Disordered" evidence="2">
    <location>
        <begin position="978"/>
        <end position="1118"/>
    </location>
</feature>
<feature type="compositionally biased region" description="Acidic residues" evidence="2">
    <location>
        <begin position="800"/>
        <end position="815"/>
    </location>
</feature>
<feature type="compositionally biased region" description="Basic and acidic residues" evidence="2">
    <location>
        <begin position="1093"/>
        <end position="1118"/>
    </location>
</feature>
<dbReference type="PROSITE" id="PS50003">
    <property type="entry name" value="PH_DOMAIN"/>
    <property type="match status" value="1"/>
</dbReference>
<dbReference type="SMART" id="SM00233">
    <property type="entry name" value="PH"/>
    <property type="match status" value="1"/>
</dbReference>
<evidence type="ECO:0000256" key="1">
    <source>
        <dbReference type="ARBA" id="ARBA00022553"/>
    </source>
</evidence>
<dbReference type="InterPro" id="IPR011993">
    <property type="entry name" value="PH-like_dom_sf"/>
</dbReference>
<evidence type="ECO:0000259" key="3">
    <source>
        <dbReference type="PROSITE" id="PS50003"/>
    </source>
</evidence>
<dbReference type="SUPFAM" id="SSF50729">
    <property type="entry name" value="PH domain-like"/>
    <property type="match status" value="1"/>
</dbReference>
<dbReference type="PANTHER" id="PTHR45924:SF4">
    <property type="entry name" value="PLECKSTRIN HOMOLOGY DOMAIN-CONTAINING FAMILY G MEMBER 3"/>
    <property type="match status" value="1"/>
</dbReference>
<feature type="compositionally biased region" description="Basic and acidic residues" evidence="2">
    <location>
        <begin position="1010"/>
        <end position="1029"/>
    </location>
</feature>
<dbReference type="InterPro" id="IPR043324">
    <property type="entry name" value="PH_PLEKHG1_G2_G3"/>
</dbReference>
<feature type="domain" description="PH" evidence="3">
    <location>
        <begin position="390"/>
        <end position="488"/>
    </location>
</feature>
<evidence type="ECO:0000256" key="2">
    <source>
        <dbReference type="SAM" id="MobiDB-lite"/>
    </source>
</evidence>
<evidence type="ECO:0000259" key="4">
    <source>
        <dbReference type="PROSITE" id="PS50010"/>
    </source>
</evidence>
<dbReference type="Gene3D" id="2.30.29.30">
    <property type="entry name" value="Pleckstrin-homology domain (PH domain)/Phosphotyrosine-binding domain (PTB)"/>
    <property type="match status" value="1"/>
</dbReference>
<feature type="compositionally biased region" description="Polar residues" evidence="2">
    <location>
        <begin position="745"/>
        <end position="755"/>
    </location>
</feature>
<feature type="compositionally biased region" description="Low complexity" evidence="2">
    <location>
        <begin position="86"/>
        <end position="97"/>
    </location>
</feature>
<dbReference type="CDD" id="cd13243">
    <property type="entry name" value="PH_PLEKHG1_G2_G3"/>
    <property type="match status" value="1"/>
</dbReference>
<dbReference type="InterPro" id="IPR000219">
    <property type="entry name" value="DH_dom"/>
</dbReference>
<feature type="compositionally biased region" description="Low complexity" evidence="2">
    <location>
        <begin position="1324"/>
        <end position="1345"/>
    </location>
</feature>
<dbReference type="GO" id="GO:2000114">
    <property type="term" value="P:regulation of establishment of cell polarity"/>
    <property type="evidence" value="ECO:0007669"/>
    <property type="project" value="TreeGrafter"/>
</dbReference>
<keyword evidence="1" id="KW-0597">Phosphoprotein</keyword>
<feature type="region of interest" description="Disordered" evidence="2">
    <location>
        <begin position="1418"/>
        <end position="1464"/>
    </location>
</feature>
<dbReference type="Pfam" id="PF00621">
    <property type="entry name" value="RhoGEF"/>
    <property type="match status" value="1"/>
</dbReference>
<feature type="region of interest" description="Disordered" evidence="2">
    <location>
        <begin position="512"/>
        <end position="544"/>
    </location>
</feature>
<feature type="compositionally biased region" description="Basic and acidic residues" evidence="2">
    <location>
        <begin position="1484"/>
        <end position="1510"/>
    </location>
</feature>
<feature type="region of interest" description="Disordered" evidence="2">
    <location>
        <begin position="59"/>
        <end position="177"/>
    </location>
</feature>
<dbReference type="OrthoDB" id="1594986at2759"/>
<feature type="compositionally biased region" description="Low complexity" evidence="2">
    <location>
        <begin position="127"/>
        <end position="143"/>
    </location>
</feature>
<dbReference type="GO" id="GO:0031267">
    <property type="term" value="F:small GTPase binding"/>
    <property type="evidence" value="ECO:0007669"/>
    <property type="project" value="TreeGrafter"/>
</dbReference>
<dbReference type="SMART" id="SM00325">
    <property type="entry name" value="RhoGEF"/>
    <property type="match status" value="1"/>
</dbReference>
<dbReference type="InterPro" id="IPR001849">
    <property type="entry name" value="PH_domain"/>
</dbReference>
<name>A0A9D3PMF9_MEGAT</name>
<feature type="region of interest" description="Disordered" evidence="2">
    <location>
        <begin position="1252"/>
        <end position="1287"/>
    </location>
</feature>
<accession>A0A9D3PMF9</accession>
<feature type="compositionally biased region" description="Low complexity" evidence="2">
    <location>
        <begin position="1256"/>
        <end position="1271"/>
    </location>
</feature>
<feature type="compositionally biased region" description="Polar residues" evidence="2">
    <location>
        <begin position="153"/>
        <end position="162"/>
    </location>
</feature>
<protein>
    <recommendedName>
        <fullName evidence="7">Pleckstrin homology domain-containing family G member 3</fullName>
    </recommendedName>
</protein>
<dbReference type="Proteomes" id="UP001046870">
    <property type="component" value="Chromosome 18"/>
</dbReference>
<dbReference type="FunFam" id="1.20.900.10:FF:000019">
    <property type="entry name" value="Pleckstrin homology domain-containing family G member 1"/>
    <property type="match status" value="1"/>
</dbReference>
<dbReference type="Gene3D" id="1.20.900.10">
    <property type="entry name" value="Dbl homology (DH) domain"/>
    <property type="match status" value="1"/>
</dbReference>
<feature type="region of interest" description="Disordered" evidence="2">
    <location>
        <begin position="565"/>
        <end position="651"/>
    </location>
</feature>
<keyword evidence="6" id="KW-1185">Reference proteome</keyword>
<dbReference type="CDD" id="cd00160">
    <property type="entry name" value="RhoGEF"/>
    <property type="match status" value="1"/>
</dbReference>
<feature type="compositionally biased region" description="Acidic residues" evidence="2">
    <location>
        <begin position="1444"/>
        <end position="1454"/>
    </location>
</feature>
<dbReference type="Pfam" id="PF22697">
    <property type="entry name" value="SOS1_NGEF_PH"/>
    <property type="match status" value="1"/>
</dbReference>
<dbReference type="SUPFAM" id="SSF48065">
    <property type="entry name" value="DBL homology domain (DH-domain)"/>
    <property type="match status" value="1"/>
</dbReference>
<feature type="compositionally biased region" description="Polar residues" evidence="2">
    <location>
        <begin position="697"/>
        <end position="706"/>
    </location>
</feature>
<feature type="compositionally biased region" description="Polar residues" evidence="2">
    <location>
        <begin position="728"/>
        <end position="738"/>
    </location>
</feature>
<dbReference type="PROSITE" id="PS50010">
    <property type="entry name" value="DH_2"/>
    <property type="match status" value="1"/>
</dbReference>
<evidence type="ECO:0008006" key="7">
    <source>
        <dbReference type="Google" id="ProtNLM"/>
    </source>
</evidence>
<dbReference type="InterPro" id="IPR035899">
    <property type="entry name" value="DBL_dom_sf"/>
</dbReference>
<evidence type="ECO:0000313" key="6">
    <source>
        <dbReference type="Proteomes" id="UP001046870"/>
    </source>
</evidence>
<organism evidence="5 6">
    <name type="scientific">Megalops atlanticus</name>
    <name type="common">Tarpon</name>
    <name type="synonym">Clupea gigantea</name>
    <dbReference type="NCBI Taxonomy" id="7932"/>
    <lineage>
        <taxon>Eukaryota</taxon>
        <taxon>Metazoa</taxon>
        <taxon>Chordata</taxon>
        <taxon>Craniata</taxon>
        <taxon>Vertebrata</taxon>
        <taxon>Euteleostomi</taxon>
        <taxon>Actinopterygii</taxon>
        <taxon>Neopterygii</taxon>
        <taxon>Teleostei</taxon>
        <taxon>Elopiformes</taxon>
        <taxon>Megalopidae</taxon>
        <taxon>Megalops</taxon>
    </lineage>
</organism>